<feature type="signal peptide" evidence="2">
    <location>
        <begin position="1"/>
        <end position="25"/>
    </location>
</feature>
<dbReference type="EMBL" id="CP001359">
    <property type="protein sequence ID" value="ACL67042.1"/>
    <property type="molecule type" value="Genomic_DNA"/>
</dbReference>
<name>B8J6S0_ANAD2</name>
<evidence type="ECO:0000256" key="2">
    <source>
        <dbReference type="SAM" id="SignalP"/>
    </source>
</evidence>
<proteinExistence type="predicted"/>
<protein>
    <recommendedName>
        <fullName evidence="3">Outer membrane protein beta-barrel domain-containing protein</fullName>
    </recommendedName>
</protein>
<feature type="chain" id="PRO_5002872551" description="Outer membrane protein beta-barrel domain-containing protein" evidence="2">
    <location>
        <begin position="26"/>
        <end position="236"/>
    </location>
</feature>
<accession>B8J6S0</accession>
<sequence>MRSATLTLAALAAAALLAAPGPARAQPSPKRGSIELGAGNYTPDVDSGFAKPGPYEQVFGGGKGWMFRAGMGYALYSGVGVLEAGFRSGYFRDAGKGIVDVSGTPVRSGDKTTFNIIPTSLTLTYRFDWMAEQWHVPLAPYARLAAERYNWWVTDGRGKSVESGATNGWSWTAGVALLLDIVDPGSARDLDRETGINHTYLFFDVTQAKVDDFGSKKSWDLSNKDLAMAGGLMFVF</sequence>
<reference evidence="4" key="1">
    <citation type="submission" date="2009-01" db="EMBL/GenBank/DDBJ databases">
        <title>Complete sequence of Anaeromyxobacter dehalogenans 2CP-1.</title>
        <authorList>
            <consortium name="US DOE Joint Genome Institute"/>
            <person name="Lucas S."/>
            <person name="Copeland A."/>
            <person name="Lapidus A."/>
            <person name="Glavina del Rio T."/>
            <person name="Dalin E."/>
            <person name="Tice H."/>
            <person name="Bruce D."/>
            <person name="Goodwin L."/>
            <person name="Pitluck S."/>
            <person name="Saunders E."/>
            <person name="Brettin T."/>
            <person name="Detter J.C."/>
            <person name="Han C."/>
            <person name="Larimer F."/>
            <person name="Land M."/>
            <person name="Hauser L."/>
            <person name="Kyrpides N."/>
            <person name="Ovchinnikova G."/>
            <person name="Beliaev A.S."/>
            <person name="Richardson P."/>
        </authorList>
    </citation>
    <scope>NUCLEOTIDE SEQUENCE</scope>
    <source>
        <strain evidence="4">2CP-1</strain>
    </source>
</reference>
<evidence type="ECO:0000256" key="1">
    <source>
        <dbReference type="ARBA" id="ARBA00022729"/>
    </source>
</evidence>
<organism evidence="4 5">
    <name type="scientific">Anaeromyxobacter dehalogenans (strain ATCC BAA-258 / DSM 21875 / 2CP-1)</name>
    <dbReference type="NCBI Taxonomy" id="455488"/>
    <lineage>
        <taxon>Bacteria</taxon>
        <taxon>Pseudomonadati</taxon>
        <taxon>Myxococcota</taxon>
        <taxon>Myxococcia</taxon>
        <taxon>Myxococcales</taxon>
        <taxon>Cystobacterineae</taxon>
        <taxon>Anaeromyxobacteraceae</taxon>
        <taxon>Anaeromyxobacter</taxon>
    </lineage>
</organism>
<evidence type="ECO:0000259" key="3">
    <source>
        <dbReference type="Pfam" id="PF13505"/>
    </source>
</evidence>
<evidence type="ECO:0000313" key="5">
    <source>
        <dbReference type="Proteomes" id="UP000007089"/>
    </source>
</evidence>
<dbReference type="HOGENOM" id="CLU_1159557_0_0_7"/>
<dbReference type="Pfam" id="PF13505">
    <property type="entry name" value="OMP_b-brl"/>
    <property type="match status" value="1"/>
</dbReference>
<feature type="domain" description="Outer membrane protein beta-barrel" evidence="3">
    <location>
        <begin position="12"/>
        <end position="176"/>
    </location>
</feature>
<evidence type="ECO:0000313" key="4">
    <source>
        <dbReference type="EMBL" id="ACL67042.1"/>
    </source>
</evidence>
<dbReference type="AlphaFoldDB" id="B8J6S0"/>
<dbReference type="RefSeq" id="WP_015934810.1">
    <property type="nucleotide sequence ID" value="NC_011891.1"/>
</dbReference>
<keyword evidence="1 2" id="KW-0732">Signal</keyword>
<gene>
    <name evidence="4" type="ordered locus">A2cp1_3716</name>
</gene>
<dbReference type="InterPro" id="IPR027385">
    <property type="entry name" value="Beta-barrel_OMP"/>
</dbReference>
<keyword evidence="5" id="KW-1185">Reference proteome</keyword>
<dbReference type="Proteomes" id="UP000007089">
    <property type="component" value="Chromosome"/>
</dbReference>
<dbReference type="NCBIfam" id="NF040596">
    <property type="entry name" value="MXAN_2562_fam"/>
    <property type="match status" value="1"/>
</dbReference>
<dbReference type="KEGG" id="acp:A2cp1_3716"/>